<dbReference type="GO" id="GO:0099503">
    <property type="term" value="C:secretory vesicle"/>
    <property type="evidence" value="ECO:0007669"/>
    <property type="project" value="TreeGrafter"/>
</dbReference>
<dbReference type="InterPro" id="IPR052095">
    <property type="entry name" value="UNC-13_domain"/>
</dbReference>
<keyword evidence="1" id="KW-0268">Exocytosis</keyword>
<dbReference type="GO" id="GO:0006887">
    <property type="term" value="P:exocytosis"/>
    <property type="evidence" value="ECO:0007669"/>
    <property type="project" value="UniProtKB-KW"/>
</dbReference>
<protein>
    <submittedName>
        <fullName evidence="3">Uncharacterized protein</fullName>
    </submittedName>
</protein>
<reference evidence="3" key="2">
    <citation type="submission" date="2022-10" db="EMBL/GenBank/DDBJ databases">
        <authorList>
            <consortium name="ENA_rothamsted_submissions"/>
            <consortium name="culmorum"/>
            <person name="King R."/>
        </authorList>
    </citation>
    <scope>NUCLEOTIDE SEQUENCE</scope>
</reference>
<reference evidence="3" key="1">
    <citation type="submission" date="2022-01" db="EMBL/GenBank/DDBJ databases">
        <authorList>
            <person name="King R."/>
        </authorList>
    </citation>
    <scope>NUCLEOTIDE SEQUENCE</scope>
</reference>
<dbReference type="OrthoDB" id="7976202at2759"/>
<feature type="transmembrane region" description="Helical" evidence="2">
    <location>
        <begin position="158"/>
        <end position="178"/>
    </location>
</feature>
<evidence type="ECO:0000256" key="2">
    <source>
        <dbReference type="SAM" id="Phobius"/>
    </source>
</evidence>
<evidence type="ECO:0000313" key="3">
    <source>
        <dbReference type="EMBL" id="CAG9806224.1"/>
    </source>
</evidence>
<dbReference type="PANTHER" id="PTHR45999">
    <property type="entry name" value="UNC-13-4A, ISOFORM B"/>
    <property type="match status" value="1"/>
</dbReference>
<gene>
    <name evidence="3" type="ORF">CHIRRI_LOCUS9085</name>
</gene>
<sequence length="456" mass="52501">MRSAKSVQELIDTETKFYSYIDTSRQSYEHIPIIPDNLIIKKVDLAFSVSLQVPINFDKDLVYFVFCQYADNFIESSRNLLDGQAMFDKIVLKETYQRFMVRKGFFFVDEFTTLINNLQESGTYKFWYKQANEKSLGKLQAVEHTKESAFDVISFSGMAIPLIVLLVGCFVSFMFFIFENIVNRLKESCLNRIVLMRNRVKGLKIKRSVNLDKWLQKYVYKNKFKADETIKARKDEILRVPSPSASAGQIPTSLRRSSARALATESMIPPRQGSFRQQRLSPVQPASPAPIDKPALAFCKRRMSWPEINTTSTSRVQESDGSFFESFTALSWKRENRRMSAVRAAETRAEQMPIDEKETIKEDEIETVNEREQLYVDVLYTIANCVGCQQPGGQYAHYKDEMYIAAQRAFGVSPDRHYRLLHAAVEDKPKIIVLSVIVQEAEGLEAKDANGKFFWK</sequence>
<name>A0A9N9WU96_9DIPT</name>
<evidence type="ECO:0000313" key="4">
    <source>
        <dbReference type="Proteomes" id="UP001153620"/>
    </source>
</evidence>
<keyword evidence="2" id="KW-0812">Transmembrane</keyword>
<keyword evidence="2" id="KW-1133">Transmembrane helix</keyword>
<evidence type="ECO:0000256" key="1">
    <source>
        <dbReference type="ARBA" id="ARBA00022483"/>
    </source>
</evidence>
<keyword evidence="4" id="KW-1185">Reference proteome</keyword>
<accession>A0A9N9WU96</accession>
<dbReference type="EMBL" id="OU895878">
    <property type="protein sequence ID" value="CAG9806224.1"/>
    <property type="molecule type" value="Genomic_DNA"/>
</dbReference>
<keyword evidence="2" id="KW-0472">Membrane</keyword>
<organism evidence="3 4">
    <name type="scientific">Chironomus riparius</name>
    <dbReference type="NCBI Taxonomy" id="315576"/>
    <lineage>
        <taxon>Eukaryota</taxon>
        <taxon>Metazoa</taxon>
        <taxon>Ecdysozoa</taxon>
        <taxon>Arthropoda</taxon>
        <taxon>Hexapoda</taxon>
        <taxon>Insecta</taxon>
        <taxon>Pterygota</taxon>
        <taxon>Neoptera</taxon>
        <taxon>Endopterygota</taxon>
        <taxon>Diptera</taxon>
        <taxon>Nematocera</taxon>
        <taxon>Chironomoidea</taxon>
        <taxon>Chironomidae</taxon>
        <taxon>Chironominae</taxon>
        <taxon>Chironomus</taxon>
    </lineage>
</organism>
<dbReference type="Proteomes" id="UP001153620">
    <property type="component" value="Chromosome 2"/>
</dbReference>
<dbReference type="AlphaFoldDB" id="A0A9N9WU96"/>
<proteinExistence type="predicted"/>
<dbReference type="PANTHER" id="PTHR45999:SF4">
    <property type="entry name" value="UNC-13-4A, ISOFORM B"/>
    <property type="match status" value="1"/>
</dbReference>